<protein>
    <submittedName>
        <fullName evidence="2">Uncharacterized protein</fullName>
    </submittedName>
</protein>
<organism evidence="2">
    <name type="scientific">Arundo donax</name>
    <name type="common">Giant reed</name>
    <name type="synonym">Donax arundinaceus</name>
    <dbReference type="NCBI Taxonomy" id="35708"/>
    <lineage>
        <taxon>Eukaryota</taxon>
        <taxon>Viridiplantae</taxon>
        <taxon>Streptophyta</taxon>
        <taxon>Embryophyta</taxon>
        <taxon>Tracheophyta</taxon>
        <taxon>Spermatophyta</taxon>
        <taxon>Magnoliopsida</taxon>
        <taxon>Liliopsida</taxon>
        <taxon>Poales</taxon>
        <taxon>Poaceae</taxon>
        <taxon>PACMAD clade</taxon>
        <taxon>Arundinoideae</taxon>
        <taxon>Arundineae</taxon>
        <taxon>Arundo</taxon>
    </lineage>
</organism>
<reference evidence="2" key="1">
    <citation type="submission" date="2014-09" db="EMBL/GenBank/DDBJ databases">
        <authorList>
            <person name="Magalhaes I.L.F."/>
            <person name="Oliveira U."/>
            <person name="Santos F.R."/>
            <person name="Vidigal T.H.D.A."/>
            <person name="Brescovit A.D."/>
            <person name="Santos A.J."/>
        </authorList>
    </citation>
    <scope>NUCLEOTIDE SEQUENCE</scope>
    <source>
        <tissue evidence="2">Shoot tissue taken approximately 20 cm above the soil surface</tissue>
    </source>
</reference>
<dbReference type="AlphaFoldDB" id="A0A0A9AFP4"/>
<dbReference type="EMBL" id="GBRH01249207">
    <property type="protein sequence ID" value="JAD48688.1"/>
    <property type="molecule type" value="Transcribed_RNA"/>
</dbReference>
<proteinExistence type="predicted"/>
<evidence type="ECO:0000256" key="1">
    <source>
        <dbReference type="SAM" id="MobiDB-lite"/>
    </source>
</evidence>
<reference evidence="2" key="2">
    <citation type="journal article" date="2015" name="Data Brief">
        <title>Shoot transcriptome of the giant reed, Arundo donax.</title>
        <authorList>
            <person name="Barrero R.A."/>
            <person name="Guerrero F.D."/>
            <person name="Moolhuijzen P."/>
            <person name="Goolsby J.A."/>
            <person name="Tidwell J."/>
            <person name="Bellgard S.E."/>
            <person name="Bellgard M.I."/>
        </authorList>
    </citation>
    <scope>NUCLEOTIDE SEQUENCE</scope>
    <source>
        <tissue evidence="2">Shoot tissue taken approximately 20 cm above the soil surface</tissue>
    </source>
</reference>
<accession>A0A0A9AFP4</accession>
<evidence type="ECO:0000313" key="2">
    <source>
        <dbReference type="EMBL" id="JAD48688.1"/>
    </source>
</evidence>
<name>A0A0A9AFP4_ARUDO</name>
<sequence length="63" mass="7025">MTPGMRTKLMKVAPAVLPNLLLHGHPDQEAGTVHRGMRNRPIHSSGGACRSHHRPLIDLWTNR</sequence>
<feature type="region of interest" description="Disordered" evidence="1">
    <location>
        <begin position="27"/>
        <end position="63"/>
    </location>
</feature>